<proteinExistence type="predicted"/>
<feature type="non-terminal residue" evidence="2">
    <location>
        <position position="36"/>
    </location>
</feature>
<keyword evidence="1" id="KW-0812">Transmembrane</keyword>
<reference evidence="2" key="2">
    <citation type="submission" date="2016-06" db="EMBL/GenBank/DDBJ databases">
        <title>The genome of a short-lived fish provides insights into sex chromosome evolution and the genetic control of aging.</title>
        <authorList>
            <person name="Reichwald K."/>
            <person name="Felder M."/>
            <person name="Petzold A."/>
            <person name="Koch P."/>
            <person name="Groth M."/>
            <person name="Platzer M."/>
        </authorList>
    </citation>
    <scope>NUCLEOTIDE SEQUENCE</scope>
    <source>
        <tissue evidence="2">Brain</tissue>
    </source>
</reference>
<keyword evidence="1" id="KW-1133">Transmembrane helix</keyword>
<protein>
    <submittedName>
        <fullName evidence="2">Dedicator of cytokinesis 4b</fullName>
    </submittedName>
</protein>
<keyword evidence="1" id="KW-0472">Membrane</keyword>
<evidence type="ECO:0000313" key="2">
    <source>
        <dbReference type="EMBL" id="SBP53287.1"/>
    </source>
</evidence>
<feature type="transmembrane region" description="Helical" evidence="1">
    <location>
        <begin position="6"/>
        <end position="23"/>
    </location>
</feature>
<evidence type="ECO:0000256" key="1">
    <source>
        <dbReference type="SAM" id="Phobius"/>
    </source>
</evidence>
<sequence>PHPDLLKRSLLLVFIFPFVPIFFPNDSPNRRLLSYF</sequence>
<feature type="non-terminal residue" evidence="2">
    <location>
        <position position="1"/>
    </location>
</feature>
<organism evidence="2">
    <name type="scientific">Nothobranchius furzeri</name>
    <name type="common">Turquoise killifish</name>
    <dbReference type="NCBI Taxonomy" id="105023"/>
    <lineage>
        <taxon>Eukaryota</taxon>
        <taxon>Metazoa</taxon>
        <taxon>Chordata</taxon>
        <taxon>Craniata</taxon>
        <taxon>Vertebrata</taxon>
        <taxon>Euteleostomi</taxon>
        <taxon>Actinopterygii</taxon>
        <taxon>Neopterygii</taxon>
        <taxon>Teleostei</taxon>
        <taxon>Neoteleostei</taxon>
        <taxon>Acanthomorphata</taxon>
        <taxon>Ovalentaria</taxon>
        <taxon>Atherinomorphae</taxon>
        <taxon>Cyprinodontiformes</taxon>
        <taxon>Nothobranchiidae</taxon>
        <taxon>Nothobranchius</taxon>
    </lineage>
</organism>
<dbReference type="EMBL" id="HADY01014802">
    <property type="protein sequence ID" value="SBP53287.1"/>
    <property type="molecule type" value="Transcribed_RNA"/>
</dbReference>
<name>A0A1A8ADW2_NOTFU</name>
<dbReference type="AlphaFoldDB" id="A0A1A8ADW2"/>
<accession>A0A1A8ADW2</accession>
<reference evidence="2" key="1">
    <citation type="submission" date="2016-05" db="EMBL/GenBank/DDBJ databases">
        <authorList>
            <person name="Lavstsen T."/>
            <person name="Jespersen J.S."/>
        </authorList>
    </citation>
    <scope>NUCLEOTIDE SEQUENCE</scope>
    <source>
        <tissue evidence="2">Brain</tissue>
    </source>
</reference>
<gene>
    <name evidence="2" type="primary">DOCK4B</name>
</gene>